<dbReference type="Gene3D" id="3.10.350.10">
    <property type="entry name" value="LysM domain"/>
    <property type="match status" value="1"/>
</dbReference>
<dbReference type="GO" id="GO:0031640">
    <property type="term" value="P:killing of cells of another organism"/>
    <property type="evidence" value="ECO:0007669"/>
    <property type="project" value="UniProtKB-KW"/>
</dbReference>
<reference evidence="7 8" key="1">
    <citation type="submission" date="2016-11" db="EMBL/GenBank/DDBJ databases">
        <authorList>
            <person name="Jaros S."/>
            <person name="Januszkiewicz K."/>
            <person name="Wedrychowicz H."/>
        </authorList>
    </citation>
    <scope>NUCLEOTIDE SEQUENCE [LARGE SCALE GENOMIC DNA]</scope>
    <source>
        <strain evidence="7 8">DSM 18119</strain>
    </source>
</reference>
<keyword evidence="5" id="KW-0732">Signal</keyword>
<proteinExistence type="predicted"/>
<keyword evidence="2" id="KW-0081">Bacteriolytic enzyme</keyword>
<evidence type="ECO:0000313" key="8">
    <source>
        <dbReference type="Proteomes" id="UP000184048"/>
    </source>
</evidence>
<keyword evidence="1" id="KW-0929">Antimicrobial</keyword>
<dbReference type="Proteomes" id="UP000184048">
    <property type="component" value="Unassembled WGS sequence"/>
</dbReference>
<dbReference type="PANTHER" id="PTHR33308:SF9">
    <property type="entry name" value="PEPTIDOGLYCAN HYDROLASE FLGJ"/>
    <property type="match status" value="1"/>
</dbReference>
<dbReference type="CDD" id="cd00118">
    <property type="entry name" value="LysM"/>
    <property type="match status" value="2"/>
</dbReference>
<evidence type="ECO:0000256" key="3">
    <source>
        <dbReference type="ARBA" id="ARBA00022801"/>
    </source>
</evidence>
<protein>
    <recommendedName>
        <fullName evidence="4">Peptidoglycan hydrolase</fullName>
    </recommendedName>
</protein>
<dbReference type="SUPFAM" id="SSF54106">
    <property type="entry name" value="LysM domain"/>
    <property type="match status" value="1"/>
</dbReference>
<dbReference type="InterPro" id="IPR002901">
    <property type="entry name" value="MGlyc_endo_b_GlcNAc-like_dom"/>
</dbReference>
<dbReference type="EMBL" id="FQUU01000020">
    <property type="protein sequence ID" value="SHF84022.1"/>
    <property type="molecule type" value="Genomic_DNA"/>
</dbReference>
<dbReference type="PANTHER" id="PTHR33308">
    <property type="entry name" value="PEPTIDOGLYCAN HYDROLASE FLGJ"/>
    <property type="match status" value="1"/>
</dbReference>
<dbReference type="Pfam" id="PF01476">
    <property type="entry name" value="LysM"/>
    <property type="match status" value="2"/>
</dbReference>
<dbReference type="Pfam" id="PF01832">
    <property type="entry name" value="Glucosaminidase"/>
    <property type="match status" value="1"/>
</dbReference>
<dbReference type="SMART" id="SM00047">
    <property type="entry name" value="LYZ2"/>
    <property type="match status" value="1"/>
</dbReference>
<dbReference type="GO" id="GO:0004040">
    <property type="term" value="F:amidase activity"/>
    <property type="evidence" value="ECO:0007669"/>
    <property type="project" value="InterPro"/>
</dbReference>
<keyword evidence="3 7" id="KW-0378">Hydrolase</keyword>
<feature type="signal peptide" evidence="5">
    <location>
        <begin position="1"/>
        <end position="19"/>
    </location>
</feature>
<dbReference type="InterPro" id="IPR051056">
    <property type="entry name" value="Glycosyl_Hydrolase_73"/>
</dbReference>
<dbReference type="AlphaFoldDB" id="A0A1M5EYB0"/>
<dbReference type="SMART" id="SM00257">
    <property type="entry name" value="LysM"/>
    <property type="match status" value="2"/>
</dbReference>
<dbReference type="PROSITE" id="PS51782">
    <property type="entry name" value="LYSM"/>
    <property type="match status" value="1"/>
</dbReference>
<evidence type="ECO:0000256" key="1">
    <source>
        <dbReference type="ARBA" id="ARBA00022529"/>
    </source>
</evidence>
<dbReference type="InterPro" id="IPR018392">
    <property type="entry name" value="LysM"/>
</dbReference>
<dbReference type="RefSeq" id="WP_072836792.1">
    <property type="nucleotide sequence ID" value="NZ_FQUU01000020.1"/>
</dbReference>
<dbReference type="STRING" id="1121884.SAMN02745131_03669"/>
<feature type="domain" description="LysM" evidence="6">
    <location>
        <begin position="356"/>
        <end position="399"/>
    </location>
</feature>
<sequence length="408" mass="46165">MKKLTIFIVFLFCGSLSFAQSTEVIQKYIDTYKDIAIEEMNRTGVPAAITLAQGIHETSAGQSDLVRKSNNHFGIKCKAEWSGPSVSHDDDARGECFRKYDDPIDSYKDHSDFLRTRPHYAFLFNLDPTDYEAWAYGLKKAGYATNPRYPQILIKLIKDYNLEDYTLIALNRKTDNNNVVLVNNSTGKEGNNQSMQAVSIESIPPIQYPSGLFKINETKVVFIPKGTSYLKVAEENDISLARLFEFNDLHSSLDIAQVDQLLFLQRKRKKGANEYHIVMQGETLHDVAQNEGIRLESLLEYNFLKYGMQPKVGEKLFLQNDAPAMPALVTDTPTPAPAYAKSSSAPVIITQESKPIFHKVQSKETLYAISRKYDVTVEDIIKWNELQSNDLRTGQQLRINKKTANGTN</sequence>
<dbReference type="GO" id="GO:0042742">
    <property type="term" value="P:defense response to bacterium"/>
    <property type="evidence" value="ECO:0007669"/>
    <property type="project" value="UniProtKB-KW"/>
</dbReference>
<evidence type="ECO:0000256" key="4">
    <source>
        <dbReference type="ARBA" id="ARBA00032108"/>
    </source>
</evidence>
<gene>
    <name evidence="7" type="ORF">SAMN02745131_03669</name>
</gene>
<dbReference type="Gene3D" id="1.10.530.10">
    <property type="match status" value="1"/>
</dbReference>
<organism evidence="7 8">
    <name type="scientific">Flavisolibacter ginsengisoli DSM 18119</name>
    <dbReference type="NCBI Taxonomy" id="1121884"/>
    <lineage>
        <taxon>Bacteria</taxon>
        <taxon>Pseudomonadati</taxon>
        <taxon>Bacteroidota</taxon>
        <taxon>Chitinophagia</taxon>
        <taxon>Chitinophagales</taxon>
        <taxon>Chitinophagaceae</taxon>
        <taxon>Flavisolibacter</taxon>
    </lineage>
</organism>
<evidence type="ECO:0000259" key="6">
    <source>
        <dbReference type="PROSITE" id="PS51782"/>
    </source>
</evidence>
<dbReference type="InterPro" id="IPR036779">
    <property type="entry name" value="LysM_dom_sf"/>
</dbReference>
<evidence type="ECO:0000313" key="7">
    <source>
        <dbReference type="EMBL" id="SHF84022.1"/>
    </source>
</evidence>
<evidence type="ECO:0000256" key="5">
    <source>
        <dbReference type="SAM" id="SignalP"/>
    </source>
</evidence>
<keyword evidence="8" id="KW-1185">Reference proteome</keyword>
<evidence type="ECO:0000256" key="2">
    <source>
        <dbReference type="ARBA" id="ARBA00022638"/>
    </source>
</evidence>
<name>A0A1M5EYB0_9BACT</name>
<dbReference type="OrthoDB" id="977752at2"/>
<accession>A0A1M5EYB0</accession>
<feature type="chain" id="PRO_5012612471" description="Peptidoglycan hydrolase" evidence="5">
    <location>
        <begin position="20"/>
        <end position="408"/>
    </location>
</feature>